<keyword evidence="3" id="KW-1185">Reference proteome</keyword>
<reference evidence="2" key="1">
    <citation type="submission" date="2022-01" db="EMBL/GenBank/DDBJ databases">
        <authorList>
            <person name="King R."/>
        </authorList>
    </citation>
    <scope>NUCLEOTIDE SEQUENCE</scope>
</reference>
<evidence type="ECO:0000256" key="1">
    <source>
        <dbReference type="SAM" id="MobiDB-lite"/>
    </source>
</evidence>
<feature type="region of interest" description="Disordered" evidence="1">
    <location>
        <begin position="254"/>
        <end position="332"/>
    </location>
</feature>
<feature type="compositionally biased region" description="Polar residues" evidence="1">
    <location>
        <begin position="271"/>
        <end position="332"/>
    </location>
</feature>
<dbReference type="Proteomes" id="UP001152798">
    <property type="component" value="Chromosome 6"/>
</dbReference>
<protein>
    <submittedName>
        <fullName evidence="2">Uncharacterized protein</fullName>
    </submittedName>
</protein>
<name>A0A9P0MV34_NEZVI</name>
<evidence type="ECO:0000313" key="3">
    <source>
        <dbReference type="Proteomes" id="UP001152798"/>
    </source>
</evidence>
<dbReference type="OrthoDB" id="6626241at2759"/>
<organism evidence="2 3">
    <name type="scientific">Nezara viridula</name>
    <name type="common">Southern green stink bug</name>
    <name type="synonym">Cimex viridulus</name>
    <dbReference type="NCBI Taxonomy" id="85310"/>
    <lineage>
        <taxon>Eukaryota</taxon>
        <taxon>Metazoa</taxon>
        <taxon>Ecdysozoa</taxon>
        <taxon>Arthropoda</taxon>
        <taxon>Hexapoda</taxon>
        <taxon>Insecta</taxon>
        <taxon>Pterygota</taxon>
        <taxon>Neoptera</taxon>
        <taxon>Paraneoptera</taxon>
        <taxon>Hemiptera</taxon>
        <taxon>Heteroptera</taxon>
        <taxon>Panheteroptera</taxon>
        <taxon>Pentatomomorpha</taxon>
        <taxon>Pentatomoidea</taxon>
        <taxon>Pentatomidae</taxon>
        <taxon>Pentatominae</taxon>
        <taxon>Nezara</taxon>
    </lineage>
</organism>
<sequence length="848" mass="94818">MNKEDTIYADNSGSPERVFQDHKKLKDAIWEVYPEHLKAAQKQDIILPSTLNSRSSCQRLQSSRVCTEADQTEDTVQVSDREVGSDFPDKELVIITEASSTTGMDSCTNRSISPQLNDILDSVVNMEYEDNLMVFSSVLDTQPFEDRKKSYINTGKVINSINQKKKTNTLHDVNQNYNMKTLAQTDEDKEEISLNFKRQRLPGIEQVINKTSFANQRSDYYSRIPACDGNDAAYGAEVAQQLSDQRLLNPQVSVTTSPTCSLPTREGVHYPNQNSLPGRPTVSRQTGAPESFNTSNELMETDSQGCRNGSLLNPSVSKPKSWTSENISRGTPSLTSTLAQFQNNGQLRQMSGMLDLGISHVGQTFPSANSTSKSLNRHQYQKNKTHFTGDCLPVPDGTLLSQMENVFPPNAMVMRADPSCPLLFNYKPTLIKESDYQKNHYHPSNNAFISSPMAPPNPNQTSMHLGNVNAQKLGLSTMTPSPTFSPNEGLSSYGTINAQGQQNSKYVFAASTTTGRQEFIQQLTGQTAINPCGVNLQSVDYGPKNSELITQQGFPAKSKPQWSGSYDNASTPYKNLQGLPTPITTSRVQEFSSSRIQEHSSVRRQDLPSTRHLQFTPSSTQQFPSSCTEESPYSFNKKFHAQELPSTWNKDFSPPQGQFAASRHELHSSQVPQKISGPTPSTSAMDFQMLNSTGPNQYGPATKNYITKAPRKKRVTKGISVAQTKRIQKKRKQVEEKLFEYLRNENCDHKTSVIIKKHLYHVQSCPSWLSGEDCPLCNQICEMLMHASECQNLNCVFIYCGIKALTVVAETFSQPKFVYTFLRKLNVSEEDMNDIYVLKNWKEKPTAD</sequence>
<evidence type="ECO:0000313" key="2">
    <source>
        <dbReference type="EMBL" id="CAH1406134.1"/>
    </source>
</evidence>
<proteinExistence type="predicted"/>
<dbReference type="EMBL" id="OV725082">
    <property type="protein sequence ID" value="CAH1406134.1"/>
    <property type="molecule type" value="Genomic_DNA"/>
</dbReference>
<accession>A0A9P0MV34</accession>
<gene>
    <name evidence="2" type="ORF">NEZAVI_LOCUS14142</name>
</gene>
<dbReference type="AlphaFoldDB" id="A0A9P0MV34"/>